<dbReference type="PANTHER" id="PTHR43101:SF1">
    <property type="entry name" value="BETA-FRUCTOSIDASE"/>
    <property type="match status" value="1"/>
</dbReference>
<evidence type="ECO:0000256" key="6">
    <source>
        <dbReference type="SAM" id="MobiDB-lite"/>
    </source>
</evidence>
<evidence type="ECO:0000259" key="8">
    <source>
        <dbReference type="Pfam" id="PF08244"/>
    </source>
</evidence>
<feature type="domain" description="Glycosyl hydrolase family 32 N-terminal" evidence="7">
    <location>
        <begin position="243"/>
        <end position="552"/>
    </location>
</feature>
<dbReference type="PANTHER" id="PTHR43101">
    <property type="entry name" value="BETA-FRUCTOSIDASE"/>
    <property type="match status" value="1"/>
</dbReference>
<dbReference type="RefSeq" id="WP_178011690.1">
    <property type="nucleotide sequence ID" value="NZ_CP058316.1"/>
</dbReference>
<evidence type="ECO:0000313" key="9">
    <source>
        <dbReference type="EMBL" id="QLD11617.1"/>
    </source>
</evidence>
<dbReference type="InterPro" id="IPR013320">
    <property type="entry name" value="ConA-like_dom_sf"/>
</dbReference>
<organism evidence="9 10">
    <name type="scientific">Microbacterium oleivorans</name>
    <dbReference type="NCBI Taxonomy" id="273677"/>
    <lineage>
        <taxon>Bacteria</taxon>
        <taxon>Bacillati</taxon>
        <taxon>Actinomycetota</taxon>
        <taxon>Actinomycetes</taxon>
        <taxon>Micrococcales</taxon>
        <taxon>Microbacteriaceae</taxon>
        <taxon>Microbacterium</taxon>
    </lineage>
</organism>
<reference evidence="9 10" key="1">
    <citation type="submission" date="2020-06" db="EMBL/GenBank/DDBJ databases">
        <authorList>
            <person name="Jo H."/>
        </authorList>
    </citation>
    <scope>NUCLEOTIDE SEQUENCE [LARGE SCALE GENOMIC DNA]</scope>
    <source>
        <strain evidence="9 10">I46</strain>
    </source>
</reference>
<protein>
    <recommendedName>
        <fullName evidence="2">beta-fructofuranosidase</fullName>
        <ecNumber evidence="2">3.2.1.26</ecNumber>
    </recommendedName>
</protein>
<accession>A0A7D5ISI0</accession>
<dbReference type="Proteomes" id="UP000509638">
    <property type="component" value="Chromosome"/>
</dbReference>
<gene>
    <name evidence="9" type="ORF">HW566_07440</name>
</gene>
<dbReference type="InterPro" id="IPR013189">
    <property type="entry name" value="Glyco_hydro_32_C"/>
</dbReference>
<dbReference type="InterPro" id="IPR023296">
    <property type="entry name" value="Glyco_hydro_beta-prop_sf"/>
</dbReference>
<dbReference type="InterPro" id="IPR013148">
    <property type="entry name" value="Glyco_hydro_32_N"/>
</dbReference>
<dbReference type="Pfam" id="PF08244">
    <property type="entry name" value="Glyco_hydro_32C"/>
    <property type="match status" value="1"/>
</dbReference>
<dbReference type="AlphaFoldDB" id="A0A7D5ISI0"/>
<dbReference type="InterPro" id="IPR051214">
    <property type="entry name" value="GH32_Enzymes"/>
</dbReference>
<dbReference type="SUPFAM" id="SSF49899">
    <property type="entry name" value="Concanavalin A-like lectins/glucanases"/>
    <property type="match status" value="2"/>
</dbReference>
<comment type="similarity">
    <text evidence="1 5">Belongs to the glycosyl hydrolase 32 family.</text>
</comment>
<evidence type="ECO:0000313" key="10">
    <source>
        <dbReference type="Proteomes" id="UP000509638"/>
    </source>
</evidence>
<dbReference type="SMART" id="SM00640">
    <property type="entry name" value="Glyco_32"/>
    <property type="match status" value="1"/>
</dbReference>
<dbReference type="GO" id="GO:0004564">
    <property type="term" value="F:beta-fructofuranosidase activity"/>
    <property type="evidence" value="ECO:0007669"/>
    <property type="project" value="UniProtKB-EC"/>
</dbReference>
<evidence type="ECO:0000256" key="3">
    <source>
        <dbReference type="ARBA" id="ARBA00022801"/>
    </source>
</evidence>
<proteinExistence type="inferred from homology"/>
<evidence type="ECO:0000256" key="1">
    <source>
        <dbReference type="ARBA" id="ARBA00009902"/>
    </source>
</evidence>
<dbReference type="Pfam" id="PF00251">
    <property type="entry name" value="Glyco_hydro_32N"/>
    <property type="match status" value="1"/>
</dbReference>
<feature type="region of interest" description="Disordered" evidence="6">
    <location>
        <begin position="709"/>
        <end position="729"/>
    </location>
</feature>
<dbReference type="Gene3D" id="2.115.10.20">
    <property type="entry name" value="Glycosyl hydrolase domain, family 43"/>
    <property type="match status" value="1"/>
</dbReference>
<sequence length="729" mass="78370">MIFDLMFAGDPLKATDVSGGTTTIVVDAAAPQQAVLRSPRRGPAAGQEALYLDGWTTWVERRGRAREDVNVRLSTWFAPRAIAGGDARGFTALIDATDGAGGVALGHSCTGHVAGAVAGELFVGELRLERDRWHYLELLVLDGAVHLYLDGRPAGVWATAVAAVTVPPVILVGRSADAPRIAGVVRTAVANGALARATVEMISSDVTDSNFPGPPDTAVVGGDVDTDPDRSRYGADPYRPIAHVTAAQGWMNEPHAAIQIGGVHHIFWQHNPTGPYWGDIAWGHAVSTDLAHWRDEPMALAPADTTVAPHGIWSGSSVRGAGGEHLLFFTAGDMSRSPDQSIAVARPRGRGWDADRHAVLSMPDSVPGRREPLIPGQFRDPFVWREGERWFLTVGAGLSGVGGVALLFASSDGTRWEQRPPLLVGDVSAFPATGVMWELPVLLPIGVGVDGRARHALFVAPWWAGPNEHHLQHVWHWVGVWDAAAGVFEPDHDEPREFDGGGHLTGPSGTVLEDGRAVLWSITQDKRSMTELADSGWAHNAGWPLQLGLHADGEIGVKPVAELASLRRERREPGADHDLARGRHLDIELDVVGGGFEIDVLRSADGREATVLGVSDTAVWVDRTRSSLADEHTEARRSLARRRRPAVHARIVIDGSMIEMYIDDRVSMTTRAYPVSGDADGVRLRLAPAARVERLEIHVLGHAFDRAAEGAAAPSSMPPVAREEPRRVR</sequence>
<dbReference type="EMBL" id="CP058316">
    <property type="protein sequence ID" value="QLD11617.1"/>
    <property type="molecule type" value="Genomic_DNA"/>
</dbReference>
<evidence type="ECO:0000259" key="7">
    <source>
        <dbReference type="Pfam" id="PF00251"/>
    </source>
</evidence>
<dbReference type="SUPFAM" id="SSF75005">
    <property type="entry name" value="Arabinanase/levansucrase/invertase"/>
    <property type="match status" value="1"/>
</dbReference>
<evidence type="ECO:0000256" key="5">
    <source>
        <dbReference type="RuleBase" id="RU362110"/>
    </source>
</evidence>
<feature type="region of interest" description="Disordered" evidence="6">
    <location>
        <begin position="206"/>
        <end position="226"/>
    </location>
</feature>
<dbReference type="GO" id="GO:0005975">
    <property type="term" value="P:carbohydrate metabolic process"/>
    <property type="evidence" value="ECO:0007669"/>
    <property type="project" value="InterPro"/>
</dbReference>
<dbReference type="CDD" id="cd08996">
    <property type="entry name" value="GH32_FFase"/>
    <property type="match status" value="1"/>
</dbReference>
<evidence type="ECO:0000256" key="4">
    <source>
        <dbReference type="ARBA" id="ARBA00023295"/>
    </source>
</evidence>
<dbReference type="EC" id="3.2.1.26" evidence="2"/>
<feature type="domain" description="Glycosyl hydrolase family 32 C-terminal" evidence="8">
    <location>
        <begin position="580"/>
        <end position="697"/>
    </location>
</feature>
<name>A0A7D5ISI0_9MICO</name>
<evidence type="ECO:0000256" key="2">
    <source>
        <dbReference type="ARBA" id="ARBA00012758"/>
    </source>
</evidence>
<keyword evidence="4 5" id="KW-0326">Glycosidase</keyword>
<dbReference type="Gene3D" id="2.60.120.560">
    <property type="entry name" value="Exo-inulinase, domain 1"/>
    <property type="match status" value="1"/>
</dbReference>
<keyword evidence="3 5" id="KW-0378">Hydrolase</keyword>
<dbReference type="InterPro" id="IPR001362">
    <property type="entry name" value="Glyco_hydro_32"/>
</dbReference>